<feature type="chain" id="PRO_5030817993" evidence="2">
    <location>
        <begin position="36"/>
        <end position="242"/>
    </location>
</feature>
<protein>
    <submittedName>
        <fullName evidence="4">DUF1775 domain-containing protein</fullName>
    </submittedName>
</protein>
<evidence type="ECO:0000259" key="3">
    <source>
        <dbReference type="Pfam" id="PF07987"/>
    </source>
</evidence>
<dbReference type="RefSeq" id="WP_194039453.1">
    <property type="nucleotide sequence ID" value="NZ_CP063373.1"/>
</dbReference>
<evidence type="ECO:0000256" key="1">
    <source>
        <dbReference type="SAM" id="MobiDB-lite"/>
    </source>
</evidence>
<dbReference type="Proteomes" id="UP000594205">
    <property type="component" value="Chromosome"/>
</dbReference>
<sequence length="242" mass="24371">MSVHTAARTAGPITLTFAAALTATLSLAAPAYAHAEVEADTPRALAENVTLTFVSEAESATAGFTGLRVVLPEGITPGDVTLADAPKGWKLKTTGDGYTVAGPVLKTGVDARYKVRVRQLPDAGRLVFKTLETYSDGEVARWIELPGGDVEPEQPAPVLQLEPASSGADSSGPSPATSSAPAAATDARPAGKTAGAQEDGASTGPVAGSAVAGLLVLGAGAWWLARRRASGASETPTADPES</sequence>
<reference evidence="4 5" key="1">
    <citation type="submission" date="2020-10" db="EMBL/GenBank/DDBJ databases">
        <title>Streptomyces ferrugineus complate genome analysis.</title>
        <authorList>
            <person name="Anwar N."/>
        </authorList>
    </citation>
    <scope>NUCLEOTIDE SEQUENCE [LARGE SCALE GENOMIC DNA]</scope>
    <source>
        <strain evidence="4 5">CCTCC AA2014009</strain>
    </source>
</reference>
<dbReference type="KEGG" id="sfeu:IM697_31350"/>
<organism evidence="4 5">
    <name type="scientific">Streptomyces ferrugineus</name>
    <dbReference type="NCBI Taxonomy" id="1413221"/>
    <lineage>
        <taxon>Bacteria</taxon>
        <taxon>Bacillati</taxon>
        <taxon>Actinomycetota</taxon>
        <taxon>Actinomycetes</taxon>
        <taxon>Kitasatosporales</taxon>
        <taxon>Streptomycetaceae</taxon>
        <taxon>Streptomyces</taxon>
    </lineage>
</organism>
<proteinExistence type="predicted"/>
<evidence type="ECO:0000313" key="4">
    <source>
        <dbReference type="EMBL" id="QOV34582.1"/>
    </source>
</evidence>
<feature type="signal peptide" evidence="2">
    <location>
        <begin position="1"/>
        <end position="35"/>
    </location>
</feature>
<evidence type="ECO:0000256" key="2">
    <source>
        <dbReference type="SAM" id="SignalP"/>
    </source>
</evidence>
<keyword evidence="5" id="KW-1185">Reference proteome</keyword>
<evidence type="ECO:0000313" key="5">
    <source>
        <dbReference type="Proteomes" id="UP000594205"/>
    </source>
</evidence>
<dbReference type="InterPro" id="IPR038507">
    <property type="entry name" value="YcnI-like_sf"/>
</dbReference>
<keyword evidence="2" id="KW-0732">Signal</keyword>
<feature type="compositionally biased region" description="Low complexity" evidence="1">
    <location>
        <begin position="163"/>
        <end position="190"/>
    </location>
</feature>
<accession>A0A7M2SE44</accession>
<feature type="domain" description="YncI copper-binding" evidence="3">
    <location>
        <begin position="103"/>
        <end position="161"/>
    </location>
</feature>
<feature type="region of interest" description="Disordered" evidence="1">
    <location>
        <begin position="161"/>
        <end position="206"/>
    </location>
</feature>
<dbReference type="InterPro" id="IPR012533">
    <property type="entry name" value="YcnI-copper_dom"/>
</dbReference>
<dbReference type="EMBL" id="CP063373">
    <property type="protein sequence ID" value="QOV34582.1"/>
    <property type="molecule type" value="Genomic_DNA"/>
</dbReference>
<name>A0A7M2SE44_9ACTN</name>
<gene>
    <name evidence="4" type="ORF">IM697_31350</name>
</gene>
<dbReference type="Gene3D" id="2.60.40.2230">
    <property type="entry name" value="Uncharacterised protein YcnI-like PF07987, DUF1775"/>
    <property type="match status" value="1"/>
</dbReference>
<dbReference type="AlphaFoldDB" id="A0A7M2SE44"/>
<dbReference type="Pfam" id="PF07987">
    <property type="entry name" value="DUF1775"/>
    <property type="match status" value="1"/>
</dbReference>